<name>A0A6J5RS83_9CAUD</name>
<gene>
    <name evidence="2" type="ORF">UFOVP1282_1</name>
</gene>
<feature type="compositionally biased region" description="Basic and acidic residues" evidence="1">
    <location>
        <begin position="1"/>
        <end position="16"/>
    </location>
</feature>
<organism evidence="2">
    <name type="scientific">uncultured Caudovirales phage</name>
    <dbReference type="NCBI Taxonomy" id="2100421"/>
    <lineage>
        <taxon>Viruses</taxon>
        <taxon>Duplodnaviria</taxon>
        <taxon>Heunggongvirae</taxon>
        <taxon>Uroviricota</taxon>
        <taxon>Caudoviricetes</taxon>
        <taxon>Peduoviridae</taxon>
        <taxon>Maltschvirus</taxon>
        <taxon>Maltschvirus maltsch</taxon>
    </lineage>
</organism>
<feature type="non-terminal residue" evidence="2">
    <location>
        <position position="1"/>
    </location>
</feature>
<sequence length="22" mass="2680">AIWHHLEQINTARDDRTDDEPF</sequence>
<reference evidence="2" key="1">
    <citation type="submission" date="2020-05" db="EMBL/GenBank/DDBJ databases">
        <authorList>
            <person name="Chiriac C."/>
            <person name="Salcher M."/>
            <person name="Ghai R."/>
            <person name="Kavagutti S V."/>
        </authorList>
    </citation>
    <scope>NUCLEOTIDE SEQUENCE</scope>
</reference>
<feature type="region of interest" description="Disordered" evidence="1">
    <location>
        <begin position="1"/>
        <end position="22"/>
    </location>
</feature>
<evidence type="ECO:0000256" key="1">
    <source>
        <dbReference type="SAM" id="MobiDB-lite"/>
    </source>
</evidence>
<proteinExistence type="predicted"/>
<protein>
    <submittedName>
        <fullName evidence="2">Uncharacterized protein</fullName>
    </submittedName>
</protein>
<accession>A0A6J5RS83</accession>
<dbReference type="EMBL" id="LR797221">
    <property type="protein sequence ID" value="CAB4194714.1"/>
    <property type="molecule type" value="Genomic_DNA"/>
</dbReference>
<evidence type="ECO:0000313" key="2">
    <source>
        <dbReference type="EMBL" id="CAB4194714.1"/>
    </source>
</evidence>